<comment type="caution">
    <text evidence="7">The sequence shown here is derived from an EMBL/GenBank/DDBJ whole genome shotgun (WGS) entry which is preliminary data.</text>
</comment>
<protein>
    <submittedName>
        <fullName evidence="7">Amino acid transporter</fullName>
    </submittedName>
</protein>
<keyword evidence="3 6" id="KW-0812">Transmembrane</keyword>
<keyword evidence="2" id="KW-1003">Cell membrane</keyword>
<evidence type="ECO:0000256" key="5">
    <source>
        <dbReference type="ARBA" id="ARBA00023136"/>
    </source>
</evidence>
<dbReference type="OrthoDB" id="5638726at2"/>
<dbReference type="GO" id="GO:0015171">
    <property type="term" value="F:amino acid transmembrane transporter activity"/>
    <property type="evidence" value="ECO:0007669"/>
    <property type="project" value="TreeGrafter"/>
</dbReference>
<proteinExistence type="predicted"/>
<accession>A0A5A9XLU7</accession>
<keyword evidence="8" id="KW-1185">Reference proteome</keyword>
<sequence>MSNSLSYEPLVHGFSLGASLIIAIGSQNAFVLRQGLRREYVFTVSTICFLCDMVLITLGAGGFGTVVASSPRLLVCALWGGVAFLFCYGIRSFWSAVRPEALGTDGESAEGEGLAAVVTTTLALSLLNPHVYLDTVLLLGSLAAQFRGHARVLFAVGAVAASLVWFYGIGYGARIFAPLFRKPVAWRVLDILVGCTMWGIGGSLIWKRVFAG</sequence>
<evidence type="ECO:0000256" key="6">
    <source>
        <dbReference type="SAM" id="Phobius"/>
    </source>
</evidence>
<evidence type="ECO:0000313" key="8">
    <source>
        <dbReference type="Proteomes" id="UP000324298"/>
    </source>
</evidence>
<evidence type="ECO:0000256" key="3">
    <source>
        <dbReference type="ARBA" id="ARBA00022692"/>
    </source>
</evidence>
<evidence type="ECO:0000256" key="1">
    <source>
        <dbReference type="ARBA" id="ARBA00004651"/>
    </source>
</evidence>
<reference evidence="7 8" key="1">
    <citation type="submission" date="2019-04" db="EMBL/GenBank/DDBJ databases">
        <title>Geobacter ruber sp. nov., ferric-reducing bacteria isolated from paddy soil.</title>
        <authorList>
            <person name="Xu Z."/>
            <person name="Masuda Y."/>
            <person name="Itoh H."/>
            <person name="Senoo K."/>
        </authorList>
    </citation>
    <scope>NUCLEOTIDE SEQUENCE [LARGE SCALE GENOMIC DNA]</scope>
    <source>
        <strain evidence="7 8">Red88</strain>
    </source>
</reference>
<dbReference type="EMBL" id="SRSD01000003">
    <property type="protein sequence ID" value="KAA0893208.1"/>
    <property type="molecule type" value="Genomic_DNA"/>
</dbReference>
<dbReference type="InterPro" id="IPR001123">
    <property type="entry name" value="LeuE-type"/>
</dbReference>
<comment type="subcellular location">
    <subcellularLocation>
        <location evidence="1">Cell membrane</location>
        <topology evidence="1">Multi-pass membrane protein</topology>
    </subcellularLocation>
</comment>
<feature type="transmembrane region" description="Helical" evidence="6">
    <location>
        <begin position="184"/>
        <end position="206"/>
    </location>
</feature>
<keyword evidence="5 6" id="KW-0472">Membrane</keyword>
<gene>
    <name evidence="7" type="ORF">ET418_05155</name>
</gene>
<feature type="transmembrane region" description="Helical" evidence="6">
    <location>
        <begin position="12"/>
        <end position="33"/>
    </location>
</feature>
<evidence type="ECO:0000256" key="4">
    <source>
        <dbReference type="ARBA" id="ARBA00022989"/>
    </source>
</evidence>
<dbReference type="PANTHER" id="PTHR30086:SF20">
    <property type="entry name" value="ARGININE EXPORTER PROTEIN ARGO-RELATED"/>
    <property type="match status" value="1"/>
</dbReference>
<feature type="transmembrane region" description="Helical" evidence="6">
    <location>
        <begin position="40"/>
        <end position="60"/>
    </location>
</feature>
<dbReference type="Pfam" id="PF01810">
    <property type="entry name" value="LysE"/>
    <property type="match status" value="1"/>
</dbReference>
<name>A0A5A9XLU7_9BACT</name>
<dbReference type="PANTHER" id="PTHR30086">
    <property type="entry name" value="ARGININE EXPORTER PROTEIN ARGO"/>
    <property type="match status" value="1"/>
</dbReference>
<feature type="transmembrane region" description="Helical" evidence="6">
    <location>
        <begin position="152"/>
        <end position="172"/>
    </location>
</feature>
<organism evidence="7 8">
    <name type="scientific">Oryzomonas rubra</name>
    <dbReference type="NCBI Taxonomy" id="2509454"/>
    <lineage>
        <taxon>Bacteria</taxon>
        <taxon>Pseudomonadati</taxon>
        <taxon>Thermodesulfobacteriota</taxon>
        <taxon>Desulfuromonadia</taxon>
        <taxon>Geobacterales</taxon>
        <taxon>Geobacteraceae</taxon>
        <taxon>Oryzomonas</taxon>
    </lineage>
</organism>
<dbReference type="Proteomes" id="UP000324298">
    <property type="component" value="Unassembled WGS sequence"/>
</dbReference>
<dbReference type="GO" id="GO:0005886">
    <property type="term" value="C:plasma membrane"/>
    <property type="evidence" value="ECO:0007669"/>
    <property type="project" value="UniProtKB-SubCell"/>
</dbReference>
<dbReference type="RefSeq" id="WP_149306526.1">
    <property type="nucleotide sequence ID" value="NZ_SRSD01000003.1"/>
</dbReference>
<dbReference type="AlphaFoldDB" id="A0A5A9XLU7"/>
<feature type="transmembrane region" description="Helical" evidence="6">
    <location>
        <begin position="72"/>
        <end position="94"/>
    </location>
</feature>
<keyword evidence="4 6" id="KW-1133">Transmembrane helix</keyword>
<evidence type="ECO:0000256" key="2">
    <source>
        <dbReference type="ARBA" id="ARBA00022475"/>
    </source>
</evidence>
<evidence type="ECO:0000313" key="7">
    <source>
        <dbReference type="EMBL" id="KAA0893208.1"/>
    </source>
</evidence>